<protein>
    <submittedName>
        <fullName evidence="2">Uncharacterized protein</fullName>
    </submittedName>
</protein>
<gene>
    <name evidence="2" type="ORF">QJS04_geneDACA024756</name>
</gene>
<evidence type="ECO:0000256" key="1">
    <source>
        <dbReference type="SAM" id="MobiDB-lite"/>
    </source>
</evidence>
<keyword evidence="3" id="KW-1185">Reference proteome</keyword>
<dbReference type="EMBL" id="JAUJYN010000015">
    <property type="protein sequence ID" value="KAK1258559.1"/>
    <property type="molecule type" value="Genomic_DNA"/>
</dbReference>
<dbReference type="Proteomes" id="UP001179952">
    <property type="component" value="Unassembled WGS sequence"/>
</dbReference>
<feature type="compositionally biased region" description="Polar residues" evidence="1">
    <location>
        <begin position="58"/>
        <end position="71"/>
    </location>
</feature>
<reference evidence="2" key="2">
    <citation type="submission" date="2023-06" db="EMBL/GenBank/DDBJ databases">
        <authorList>
            <person name="Ma L."/>
            <person name="Liu K.-W."/>
            <person name="Li Z."/>
            <person name="Hsiao Y.-Y."/>
            <person name="Qi Y."/>
            <person name="Fu T."/>
            <person name="Tang G."/>
            <person name="Zhang D."/>
            <person name="Sun W.-H."/>
            <person name="Liu D.-K."/>
            <person name="Li Y."/>
            <person name="Chen G.-Z."/>
            <person name="Liu X.-D."/>
            <person name="Liao X.-Y."/>
            <person name="Jiang Y.-T."/>
            <person name="Yu X."/>
            <person name="Hao Y."/>
            <person name="Huang J."/>
            <person name="Zhao X.-W."/>
            <person name="Ke S."/>
            <person name="Chen Y.-Y."/>
            <person name="Wu W.-L."/>
            <person name="Hsu J.-L."/>
            <person name="Lin Y.-F."/>
            <person name="Huang M.-D."/>
            <person name="Li C.-Y."/>
            <person name="Huang L."/>
            <person name="Wang Z.-W."/>
            <person name="Zhao X."/>
            <person name="Zhong W.-Y."/>
            <person name="Peng D.-H."/>
            <person name="Ahmad S."/>
            <person name="Lan S."/>
            <person name="Zhang J.-S."/>
            <person name="Tsai W.-C."/>
            <person name="Van De Peer Y."/>
            <person name="Liu Z.-J."/>
        </authorList>
    </citation>
    <scope>NUCLEOTIDE SEQUENCE</scope>
    <source>
        <strain evidence="2">SCP</strain>
        <tissue evidence="2">Leaves</tissue>
    </source>
</reference>
<evidence type="ECO:0000313" key="3">
    <source>
        <dbReference type="Proteomes" id="UP001179952"/>
    </source>
</evidence>
<dbReference type="AlphaFoldDB" id="A0AAV9A319"/>
<comment type="caution">
    <text evidence="2">The sequence shown here is derived from an EMBL/GenBank/DDBJ whole genome shotgun (WGS) entry which is preliminary data.</text>
</comment>
<name>A0AAV9A319_ACOGR</name>
<proteinExistence type="predicted"/>
<reference evidence="2" key="1">
    <citation type="journal article" date="2023" name="Nat. Commun.">
        <title>Diploid and tetraploid genomes of Acorus and the evolution of monocots.</title>
        <authorList>
            <person name="Ma L."/>
            <person name="Liu K.W."/>
            <person name="Li Z."/>
            <person name="Hsiao Y.Y."/>
            <person name="Qi Y."/>
            <person name="Fu T."/>
            <person name="Tang G.D."/>
            <person name="Zhang D."/>
            <person name="Sun W.H."/>
            <person name="Liu D.K."/>
            <person name="Li Y."/>
            <person name="Chen G.Z."/>
            <person name="Liu X.D."/>
            <person name="Liao X.Y."/>
            <person name="Jiang Y.T."/>
            <person name="Yu X."/>
            <person name="Hao Y."/>
            <person name="Huang J."/>
            <person name="Zhao X.W."/>
            <person name="Ke S."/>
            <person name="Chen Y.Y."/>
            <person name="Wu W.L."/>
            <person name="Hsu J.L."/>
            <person name="Lin Y.F."/>
            <person name="Huang M.D."/>
            <person name="Li C.Y."/>
            <person name="Huang L."/>
            <person name="Wang Z.W."/>
            <person name="Zhao X."/>
            <person name="Zhong W.Y."/>
            <person name="Peng D.H."/>
            <person name="Ahmad S."/>
            <person name="Lan S."/>
            <person name="Zhang J.S."/>
            <person name="Tsai W.C."/>
            <person name="Van de Peer Y."/>
            <person name="Liu Z.J."/>
        </authorList>
    </citation>
    <scope>NUCLEOTIDE SEQUENCE</scope>
    <source>
        <strain evidence="2">SCP</strain>
    </source>
</reference>
<evidence type="ECO:0000313" key="2">
    <source>
        <dbReference type="EMBL" id="KAK1258559.1"/>
    </source>
</evidence>
<accession>A0AAV9A319</accession>
<sequence length="71" mass="8211">MNICLIEWPYLLRSVFNVVIQGPEERRTEQEYERTKKKTGHILLDEPGGERRLRQFPHGTSTGTSLAVNVD</sequence>
<feature type="region of interest" description="Disordered" evidence="1">
    <location>
        <begin position="51"/>
        <end position="71"/>
    </location>
</feature>
<organism evidence="2 3">
    <name type="scientific">Acorus gramineus</name>
    <name type="common">Dwarf sweet flag</name>
    <dbReference type="NCBI Taxonomy" id="55184"/>
    <lineage>
        <taxon>Eukaryota</taxon>
        <taxon>Viridiplantae</taxon>
        <taxon>Streptophyta</taxon>
        <taxon>Embryophyta</taxon>
        <taxon>Tracheophyta</taxon>
        <taxon>Spermatophyta</taxon>
        <taxon>Magnoliopsida</taxon>
        <taxon>Liliopsida</taxon>
        <taxon>Acoraceae</taxon>
        <taxon>Acorus</taxon>
    </lineage>
</organism>